<dbReference type="SUPFAM" id="SSF54001">
    <property type="entry name" value="Cysteine proteinases"/>
    <property type="match status" value="1"/>
</dbReference>
<evidence type="ECO:0000259" key="5">
    <source>
        <dbReference type="SMART" id="SM00848"/>
    </source>
</evidence>
<feature type="domain" description="Peptidase C1A papain C-terminal" evidence="4">
    <location>
        <begin position="164"/>
        <end position="377"/>
    </location>
</feature>
<evidence type="ECO:0000256" key="1">
    <source>
        <dbReference type="ARBA" id="ARBA00008455"/>
    </source>
</evidence>
<dbReference type="GO" id="GO:0006508">
    <property type="term" value="P:proteolysis"/>
    <property type="evidence" value="ECO:0007669"/>
    <property type="project" value="InterPro"/>
</dbReference>
<dbReference type="EMBL" id="LNIX01000001">
    <property type="protein sequence ID" value="OXA62637.1"/>
    <property type="molecule type" value="Genomic_DNA"/>
</dbReference>
<evidence type="ECO:0000313" key="7">
    <source>
        <dbReference type="Proteomes" id="UP000198287"/>
    </source>
</evidence>
<dbReference type="InterPro" id="IPR013201">
    <property type="entry name" value="Prot_inhib_I29"/>
</dbReference>
<accession>A0A226EZR0</accession>
<dbReference type="Gene3D" id="3.90.70.10">
    <property type="entry name" value="Cysteine proteinases"/>
    <property type="match status" value="1"/>
</dbReference>
<gene>
    <name evidence="6" type="ORF">Fcan01_01708</name>
</gene>
<dbReference type="SMART" id="SM00645">
    <property type="entry name" value="Pept_C1"/>
    <property type="match status" value="1"/>
</dbReference>
<evidence type="ECO:0000259" key="4">
    <source>
        <dbReference type="SMART" id="SM00645"/>
    </source>
</evidence>
<dbReference type="InterPro" id="IPR038765">
    <property type="entry name" value="Papain-like_cys_pep_sf"/>
</dbReference>
<name>A0A226EZR0_FOLCA</name>
<dbReference type="InterPro" id="IPR039417">
    <property type="entry name" value="Peptidase_C1A_papain-like"/>
</dbReference>
<keyword evidence="7" id="KW-1185">Reference proteome</keyword>
<dbReference type="Pfam" id="PF00112">
    <property type="entry name" value="Peptidase_C1"/>
    <property type="match status" value="1"/>
</dbReference>
<sequence length="378" mass="41165">MNNLSIFIALLGLTGYVLGIEVFDVEDIMGGGAKGVFNGLKVAVPNIGVNAVGQAVSKFDTALQAGALDAAYSNFAAKFKKNPANKGSKSTFKSNVLSVFEHNLNAKQGLETFTMGVNPFSDLTLDEVRAKYTGALIPNITRRDVFELMTPLRTPFGRRTVRAAAASKDWRQYGIVTPPKMQGSCGSCTDFAVTGGLESAMALYKGVRDLDLSEQELVDCPTGSGVGRCSGNWPEPIYDYMKSQGQTTEAQYRYEAKEGSCRASGKTKAAKVSNYYKTTKGDENMLKEWVSTYGVHSVVIEVNSAFQGYRSGVMNSPCSNTRYDHSVLVVGYGSENNQDYWIVKNSWDTNWGDKGYIKMARNANNLCLIADYAILPQA</sequence>
<comment type="caution">
    <text evidence="6">The sequence shown here is derived from an EMBL/GenBank/DDBJ whole genome shotgun (WGS) entry which is preliminary data.</text>
</comment>
<dbReference type="PROSITE" id="PS00640">
    <property type="entry name" value="THIOL_PROTEASE_ASN"/>
    <property type="match status" value="1"/>
</dbReference>
<dbReference type="CDD" id="cd02248">
    <property type="entry name" value="Peptidase_C1A"/>
    <property type="match status" value="1"/>
</dbReference>
<dbReference type="InterPro" id="IPR000668">
    <property type="entry name" value="Peptidase_C1A_C"/>
</dbReference>
<organism evidence="6 7">
    <name type="scientific">Folsomia candida</name>
    <name type="common">Springtail</name>
    <dbReference type="NCBI Taxonomy" id="158441"/>
    <lineage>
        <taxon>Eukaryota</taxon>
        <taxon>Metazoa</taxon>
        <taxon>Ecdysozoa</taxon>
        <taxon>Arthropoda</taxon>
        <taxon>Hexapoda</taxon>
        <taxon>Collembola</taxon>
        <taxon>Entomobryomorpha</taxon>
        <taxon>Isotomoidea</taxon>
        <taxon>Isotomidae</taxon>
        <taxon>Proisotominae</taxon>
        <taxon>Folsomia</taxon>
    </lineage>
</organism>
<feature type="signal peptide" evidence="3">
    <location>
        <begin position="1"/>
        <end position="19"/>
    </location>
</feature>
<dbReference type="Proteomes" id="UP000198287">
    <property type="component" value="Unassembled WGS sequence"/>
</dbReference>
<dbReference type="AlphaFoldDB" id="A0A226EZR0"/>
<keyword evidence="2" id="KW-1015">Disulfide bond</keyword>
<dbReference type="STRING" id="158441.A0A226EZR0"/>
<evidence type="ECO:0000256" key="3">
    <source>
        <dbReference type="SAM" id="SignalP"/>
    </source>
</evidence>
<dbReference type="PRINTS" id="PR00705">
    <property type="entry name" value="PAPAIN"/>
</dbReference>
<evidence type="ECO:0000313" key="6">
    <source>
        <dbReference type="EMBL" id="OXA62637.1"/>
    </source>
</evidence>
<feature type="domain" description="Cathepsin propeptide inhibitor" evidence="5">
    <location>
        <begin position="72"/>
        <end position="128"/>
    </location>
</feature>
<reference evidence="6 7" key="1">
    <citation type="submission" date="2015-12" db="EMBL/GenBank/DDBJ databases">
        <title>The genome of Folsomia candida.</title>
        <authorList>
            <person name="Faddeeva A."/>
            <person name="Derks M.F."/>
            <person name="Anvar Y."/>
            <person name="Smit S."/>
            <person name="Van Straalen N."/>
            <person name="Roelofs D."/>
        </authorList>
    </citation>
    <scope>NUCLEOTIDE SEQUENCE [LARGE SCALE GENOMIC DNA]</scope>
    <source>
        <strain evidence="6 7">VU population</strain>
        <tissue evidence="6">Whole body</tissue>
    </source>
</reference>
<comment type="similarity">
    <text evidence="1">Belongs to the peptidase C1 family.</text>
</comment>
<proteinExistence type="inferred from homology"/>
<dbReference type="GO" id="GO:0008234">
    <property type="term" value="F:cysteine-type peptidase activity"/>
    <property type="evidence" value="ECO:0007669"/>
    <property type="project" value="InterPro"/>
</dbReference>
<dbReference type="InterPro" id="IPR025661">
    <property type="entry name" value="Pept_asp_AS"/>
</dbReference>
<dbReference type="InterPro" id="IPR013128">
    <property type="entry name" value="Peptidase_C1A"/>
</dbReference>
<dbReference type="OrthoDB" id="10253408at2759"/>
<keyword evidence="3" id="KW-0732">Signal</keyword>
<dbReference type="SMART" id="SM00848">
    <property type="entry name" value="Inhibitor_I29"/>
    <property type="match status" value="1"/>
</dbReference>
<feature type="chain" id="PRO_5018605929" evidence="3">
    <location>
        <begin position="20"/>
        <end position="378"/>
    </location>
</feature>
<evidence type="ECO:0000256" key="2">
    <source>
        <dbReference type="ARBA" id="ARBA00023157"/>
    </source>
</evidence>
<protein>
    <submittedName>
        <fullName evidence="6">Cathepsin L-like proteinase</fullName>
    </submittedName>
</protein>
<dbReference type="PANTHER" id="PTHR12411">
    <property type="entry name" value="CYSTEINE PROTEASE FAMILY C1-RELATED"/>
    <property type="match status" value="1"/>
</dbReference>
<dbReference type="Pfam" id="PF08246">
    <property type="entry name" value="Inhibitor_I29"/>
    <property type="match status" value="1"/>
</dbReference>
<dbReference type="FunFam" id="3.90.70.10:FF:000332">
    <property type="entry name" value="Cathepsin L1"/>
    <property type="match status" value="1"/>
</dbReference>